<accession>A0AAD1UIJ0</accession>
<proteinExistence type="predicted"/>
<organism evidence="2 3">
    <name type="scientific">Euplotes crassus</name>
    <dbReference type="NCBI Taxonomy" id="5936"/>
    <lineage>
        <taxon>Eukaryota</taxon>
        <taxon>Sar</taxon>
        <taxon>Alveolata</taxon>
        <taxon>Ciliophora</taxon>
        <taxon>Intramacronucleata</taxon>
        <taxon>Spirotrichea</taxon>
        <taxon>Hypotrichia</taxon>
        <taxon>Euplotida</taxon>
        <taxon>Euplotidae</taxon>
        <taxon>Moneuplotes</taxon>
    </lineage>
</organism>
<dbReference type="AlphaFoldDB" id="A0AAD1UIJ0"/>
<protein>
    <submittedName>
        <fullName evidence="2">Uncharacterized protein</fullName>
    </submittedName>
</protein>
<dbReference type="EMBL" id="CAMPGE010008443">
    <property type="protein sequence ID" value="CAI2367342.1"/>
    <property type="molecule type" value="Genomic_DNA"/>
</dbReference>
<feature type="chain" id="PRO_5041923124" evidence="1">
    <location>
        <begin position="23"/>
        <end position="485"/>
    </location>
</feature>
<feature type="signal peptide" evidence="1">
    <location>
        <begin position="1"/>
        <end position="22"/>
    </location>
</feature>
<keyword evidence="1" id="KW-0732">Signal</keyword>
<evidence type="ECO:0000256" key="1">
    <source>
        <dbReference type="SAM" id="SignalP"/>
    </source>
</evidence>
<evidence type="ECO:0000313" key="2">
    <source>
        <dbReference type="EMBL" id="CAI2367342.1"/>
    </source>
</evidence>
<comment type="caution">
    <text evidence="2">The sequence shown here is derived from an EMBL/GenBank/DDBJ whole genome shotgun (WGS) entry which is preliminary data.</text>
</comment>
<dbReference type="Proteomes" id="UP001295684">
    <property type="component" value="Unassembled WGS sequence"/>
</dbReference>
<gene>
    <name evidence="2" type="ORF">ECRASSUSDP1_LOCUS8624</name>
</gene>
<sequence>MKKGILFLLVVMLFCSYRQVAALEEPILGAKPGNIQGSFLVSSLDNIAQFAVPIAGYYLWGGGTGEPIAINFSYIGIGFTVQVRTLKFKTIDPLTQGSLKWHGDSGINLTITNITCDAHVDVRVWLLYIFPMWGLRIRFSDLNVTALVDLSEKYNRFPQIDLDLGLDYKKFDWNFFIVGWIVKIFLSSDKLLSLVLKAIPGAITSLNGMLNSNNPDQFLVNIMQDLSANVGPSMPIVTDKENDLIWFGLDGRIYNSTIETYSNEISQVQQERFPRAHSNQFFVHQSTIQAAARSLSKLYLPISLEDPSFNQLLGIYIPELFEKYGSKGSFKIEADINHDFDLNLSIEHGISLTNIGAGITIYGKKSGLFSKYEKAVTFSMNVDIEDVDVHIQELVVHTNIGKAKVTNSFLTSSSIGNIVRNNWDQFFESLINFKTNEVNVNNKEFDIKKLDQQIELSSGQIPNSTVAFNYRDEYMYLGIRFFSDD</sequence>
<name>A0AAD1UIJ0_EUPCR</name>
<keyword evidence="3" id="KW-1185">Reference proteome</keyword>
<reference evidence="2" key="1">
    <citation type="submission" date="2023-07" db="EMBL/GenBank/DDBJ databases">
        <authorList>
            <consortium name="AG Swart"/>
            <person name="Singh M."/>
            <person name="Singh A."/>
            <person name="Seah K."/>
            <person name="Emmerich C."/>
        </authorList>
    </citation>
    <scope>NUCLEOTIDE SEQUENCE</scope>
    <source>
        <strain evidence="2">DP1</strain>
    </source>
</reference>
<evidence type="ECO:0000313" key="3">
    <source>
        <dbReference type="Proteomes" id="UP001295684"/>
    </source>
</evidence>